<dbReference type="PANTHER" id="PTHR43649">
    <property type="entry name" value="ARABINOSE-BINDING PROTEIN-RELATED"/>
    <property type="match status" value="1"/>
</dbReference>
<reference evidence="1" key="1">
    <citation type="submission" date="2018-05" db="EMBL/GenBank/DDBJ databases">
        <authorList>
            <person name="Lanie J.A."/>
            <person name="Ng W.-L."/>
            <person name="Kazmierczak K.M."/>
            <person name="Andrzejewski T.M."/>
            <person name="Davidsen T.M."/>
            <person name="Wayne K.J."/>
            <person name="Tettelin H."/>
            <person name="Glass J.I."/>
            <person name="Rusch D."/>
            <person name="Podicherti R."/>
            <person name="Tsui H.-C.T."/>
            <person name="Winkler M.E."/>
        </authorList>
    </citation>
    <scope>NUCLEOTIDE SEQUENCE</scope>
</reference>
<gene>
    <name evidence="1" type="ORF">METZ01_LOCUS147833</name>
</gene>
<organism evidence="1">
    <name type="scientific">marine metagenome</name>
    <dbReference type="NCBI Taxonomy" id="408172"/>
    <lineage>
        <taxon>unclassified sequences</taxon>
        <taxon>metagenomes</taxon>
        <taxon>ecological metagenomes</taxon>
    </lineage>
</organism>
<protein>
    <recommendedName>
        <fullName evidence="2">ABC transporter substrate-binding protein</fullName>
    </recommendedName>
</protein>
<dbReference type="EMBL" id="UINC01023401">
    <property type="protein sequence ID" value="SVA94979.1"/>
    <property type="molecule type" value="Genomic_DNA"/>
</dbReference>
<sequence length="416" mass="44448">MKKLLLIVFAIITSSFAINSAEIKFICYQDGNECEVMQELSSKWSASTGHTLNMEVVGYEVIREQLLTQVEGGESPDMFRITNLGGFAPHLLDLSPYVDGAYWAKNYGAVLPWARQAGDTTGIYNWPTQLTVTGPYVNVTMFEDAGVDMPEEGATWDDWADALREVKSALGLTAGLAMDRTAHRWAGPAFSYGAKFEKDGEPILVDEGFRNFAEVFVGWHKEGLMPAEGWPAGSGTAYKNAAPLFLDGTVAMHMSGSWMLGNYSKNITDFEWKVVPIPCGTGGCGAMPGGASLSGWKGTKNPEAVASFIDFIAQTENAEAFAVATNNITGHAGLQASGIDYSGSSPVVAQGLATFAANAGKAASSTPQAYWFQGYAKNFAIYGIVPDYITKAITGEMSLDDALAAIHADVAAKIAE</sequence>
<dbReference type="InterPro" id="IPR006059">
    <property type="entry name" value="SBP"/>
</dbReference>
<evidence type="ECO:0000313" key="1">
    <source>
        <dbReference type="EMBL" id="SVA94979.1"/>
    </source>
</evidence>
<dbReference type="InterPro" id="IPR050490">
    <property type="entry name" value="Bact_solute-bd_prot1"/>
</dbReference>
<dbReference type="AlphaFoldDB" id="A0A382A0N2"/>
<dbReference type="SUPFAM" id="SSF53850">
    <property type="entry name" value="Periplasmic binding protein-like II"/>
    <property type="match status" value="1"/>
</dbReference>
<dbReference type="PANTHER" id="PTHR43649:SF12">
    <property type="entry name" value="DIACETYLCHITOBIOSE BINDING PROTEIN DASA"/>
    <property type="match status" value="1"/>
</dbReference>
<dbReference type="Pfam" id="PF01547">
    <property type="entry name" value="SBP_bac_1"/>
    <property type="match status" value="1"/>
</dbReference>
<evidence type="ECO:0008006" key="2">
    <source>
        <dbReference type="Google" id="ProtNLM"/>
    </source>
</evidence>
<name>A0A382A0N2_9ZZZZ</name>
<dbReference type="Gene3D" id="3.40.190.10">
    <property type="entry name" value="Periplasmic binding protein-like II"/>
    <property type="match status" value="1"/>
</dbReference>
<proteinExistence type="predicted"/>
<accession>A0A382A0N2</accession>